<keyword evidence="4" id="KW-1185">Reference proteome</keyword>
<dbReference type="VEuPathDB" id="PiroplasmaDB:BBBOND_0204710"/>
<accession>A0A061D432</accession>
<dbReference type="Proteomes" id="UP000033188">
    <property type="component" value="Chromosome 2"/>
</dbReference>
<dbReference type="OMA" id="HEQLTYP"/>
<feature type="coiled-coil region" evidence="1">
    <location>
        <begin position="123"/>
        <end position="150"/>
    </location>
</feature>
<dbReference type="RefSeq" id="XP_012767499.1">
    <property type="nucleotide sequence ID" value="XM_012912045.1"/>
</dbReference>
<proteinExistence type="predicted"/>
<feature type="region of interest" description="Disordered" evidence="2">
    <location>
        <begin position="919"/>
        <end position="977"/>
    </location>
</feature>
<evidence type="ECO:0000313" key="4">
    <source>
        <dbReference type="Proteomes" id="UP000033188"/>
    </source>
</evidence>
<dbReference type="GeneID" id="24563854"/>
<feature type="region of interest" description="Disordered" evidence="2">
    <location>
        <begin position="683"/>
        <end position="717"/>
    </location>
</feature>
<sequence>MDVEPFERLQNDASCMASLAKGLVAGPMEVMESICKFVINAEKSDELSDEGKIQILKSMKGICRSLSKSIDEKYGLTAAFKSELRGSELEKARMLFYYTVMKAFRNEMEKRRHRNPDSEHDAVRKMKLQLMNLDKEISQLKQQLSLYNRVKKRINQSKLSTQGIDENRTDVEKNLFQRDFRTMMIAIQTMLRQHNIATTRHVKKLETKNDIASKAIFDATENINSQLLHRILEKSNWYKDETISSESATPSEVVDASKICDENVKATETTESLAKDEMVVSDVASAKTIVDTSDKHVDAVCEVTPKDAYDSEVVEQVDDELDATGVDKGVESEAALVAGSEPLSVTAEDLVSELPNPEADAEVILAQEAEQISPISHEAVDAAVEHDEPAAPMGEDVNDKSVTEEVEPSAMLSEEAVEEEKTTAEVEEVATEVKEAAMVSKAVIKRDISISMQSTIDHNADEDIVATNSMESVNQEMAGVSNLAVDSASDDAVEESVDENVDSVENTPVLETPEPLNATLERSDEPTEDVPEVANEISESVVANETSEEIVANETSEEIVANEISEEIVSNEISEEIVANEISEEIVANEISEEIVANEISEETAANEISEETAANEISEEVVANESFDVDTTNVASCPSPDLAEVCDMSSGETCELSAPEENAMPIAEEESVIPLSTRNDTLSEPAEVSMPPHPQASPLPENSSSSVPVGMPMESDVTPVESTSLALDTDLDIITNTDAEEPTQETERTADEETDVNYSMEDDVSERVDNEVSATTITINKNPSLFKIKLEIDTNELWNEIQNLKRDIVDLKDTLVSLKSRVNVPESGDKMVDEIPPLSEAEAVDDNADAAIIDNTVTETSNNENVSFVEREITMVDESPLEEGSHMAVVDDTNVEEPSQTPANVLEGELHEDVETELVTDPNESLENVVDSEVEESKEDLETLKPEDANLVAGDSEGSCNAESTNDKSDSPENDTDIVVSPVEESELELNNLVVELDKSNGDFVGGARDVDTPYHSAFFDVPSTPVESLTPTPYEQPNQTIYFDAETFGSYITAASAEVAENKDSLTTPNIEAALDVTENADGNANELMSNENSLETAITNETTATDANEHGEVEPITEETNISDEPEITNADCDLEAEMLHETEEQAEITVESEEIDETVNAEVDTISAVEKEANAHEMHHDSLSDVPSTHGDANEGLASVESTDNLLTKEEDIIAPGADETERGDITRPTSSDNCPKPTERTEEAASTSVMGVENTARSDILDDDEFVKEIIDELGSLDKADDEALLRELEELYTIMTQQLVYGTTTGSLDDEASSCMSLEASDNEEEFDNGRFKQRKAGRISDPSNVAEYASEDLKNTRALNQYNDEESTSFFNGLGATAAVQEENTVTTKGLPFFVGIFSQIPQLSQPISTETIEKQYEEFKQFQAFISLSSRKNQNEV</sequence>
<evidence type="ECO:0000256" key="1">
    <source>
        <dbReference type="SAM" id="Coils"/>
    </source>
</evidence>
<dbReference type="KEGG" id="bbig:BBBOND_0204710"/>
<gene>
    <name evidence="3" type="ORF">BBBOND_0204710</name>
</gene>
<feature type="compositionally biased region" description="Acidic residues" evidence="2">
    <location>
        <begin position="931"/>
        <end position="940"/>
    </location>
</feature>
<dbReference type="EMBL" id="LK391708">
    <property type="protein sequence ID" value="CDR95313.1"/>
    <property type="molecule type" value="Genomic_DNA"/>
</dbReference>
<name>A0A061D432_BABBI</name>
<reference evidence="4" key="1">
    <citation type="submission" date="2014-06" db="EMBL/GenBank/DDBJ databases">
        <authorList>
            <person name="Aslett M."/>
            <person name="De Silva N."/>
        </authorList>
    </citation>
    <scope>NUCLEOTIDE SEQUENCE [LARGE SCALE GENOMIC DNA]</scope>
    <source>
        <strain evidence="4">Bond</strain>
    </source>
</reference>
<dbReference type="OrthoDB" id="366477at2759"/>
<keyword evidence="1" id="KW-0175">Coiled coil</keyword>
<protein>
    <submittedName>
        <fullName evidence="3">Uncharacterized protein</fullName>
    </submittedName>
</protein>
<feature type="region of interest" description="Disordered" evidence="2">
    <location>
        <begin position="498"/>
        <end position="529"/>
    </location>
</feature>
<organism evidence="3 4">
    <name type="scientific">Babesia bigemina</name>
    <dbReference type="NCBI Taxonomy" id="5866"/>
    <lineage>
        <taxon>Eukaryota</taxon>
        <taxon>Sar</taxon>
        <taxon>Alveolata</taxon>
        <taxon>Apicomplexa</taxon>
        <taxon>Aconoidasida</taxon>
        <taxon>Piroplasmida</taxon>
        <taxon>Babesiidae</taxon>
        <taxon>Babesia</taxon>
    </lineage>
</organism>
<dbReference type="STRING" id="5866.A0A061D432"/>
<feature type="region of interest" description="Disordered" evidence="2">
    <location>
        <begin position="1179"/>
        <end position="1255"/>
    </location>
</feature>
<evidence type="ECO:0000313" key="3">
    <source>
        <dbReference type="EMBL" id="CDR95313.1"/>
    </source>
</evidence>
<evidence type="ECO:0000256" key="2">
    <source>
        <dbReference type="SAM" id="MobiDB-lite"/>
    </source>
</evidence>